<dbReference type="SUPFAM" id="SSF48445">
    <property type="entry name" value="14-3-3 protein"/>
    <property type="match status" value="1"/>
</dbReference>
<organism evidence="2 3">
    <name type="scientific">Phialemonium thermophilum</name>
    <dbReference type="NCBI Taxonomy" id="223376"/>
    <lineage>
        <taxon>Eukaryota</taxon>
        <taxon>Fungi</taxon>
        <taxon>Dikarya</taxon>
        <taxon>Ascomycota</taxon>
        <taxon>Pezizomycotina</taxon>
        <taxon>Sordariomycetes</taxon>
        <taxon>Sordariomycetidae</taxon>
        <taxon>Cephalothecales</taxon>
        <taxon>Cephalothecaceae</taxon>
        <taxon>Phialemonium</taxon>
    </lineage>
</organism>
<feature type="compositionally biased region" description="Low complexity" evidence="1">
    <location>
        <begin position="310"/>
        <end position="322"/>
    </location>
</feature>
<evidence type="ECO:0008006" key="4">
    <source>
        <dbReference type="Google" id="ProtNLM"/>
    </source>
</evidence>
<sequence length="346" mass="36753">MATSEVDQKFLGRLAKIVEPDNPLLASILFKILGLSINLSAHLTKARKQRRLDTTRDSRSLELYLHIIWLSREGLVLLEQYVLPMVGSYVELKVLASKLRASFYHIFVLFHNQPPVSFRGYSTPESQSGTTVPGLAPARIDKGKGVARDDDDLRTGTQSSRLEHVADGGPVGPPPGFGPSSPASFLLPAADYLPIAHQYFKEAVALAEQLLWGSHSLRLSVKTEYAAFLYECVHDDAASRKLAKDTIAEVYDATEGIDNDMFTDACDLVTVLGKMMKRGLGSNNTLRAGRGPGGGGQGSGSGSGSGSGTQGTTPRAEKVVTTSTAAAAAAAAVSASEHTTAPPGMI</sequence>
<feature type="region of interest" description="Disordered" evidence="1">
    <location>
        <begin position="141"/>
        <end position="174"/>
    </location>
</feature>
<keyword evidence="3" id="KW-1185">Reference proteome</keyword>
<evidence type="ECO:0000256" key="1">
    <source>
        <dbReference type="SAM" id="MobiDB-lite"/>
    </source>
</evidence>
<reference evidence="2 3" key="1">
    <citation type="journal article" date="2024" name="Commun. Biol.">
        <title>Comparative genomic analysis of thermophilic fungi reveals convergent evolutionary adaptations and gene losses.</title>
        <authorList>
            <person name="Steindorff A.S."/>
            <person name="Aguilar-Pontes M.V."/>
            <person name="Robinson A.J."/>
            <person name="Andreopoulos B."/>
            <person name="LaButti K."/>
            <person name="Kuo A."/>
            <person name="Mondo S."/>
            <person name="Riley R."/>
            <person name="Otillar R."/>
            <person name="Haridas S."/>
            <person name="Lipzen A."/>
            <person name="Grimwood J."/>
            <person name="Schmutz J."/>
            <person name="Clum A."/>
            <person name="Reid I.D."/>
            <person name="Moisan M.C."/>
            <person name="Butler G."/>
            <person name="Nguyen T.T.M."/>
            <person name="Dewar K."/>
            <person name="Conant G."/>
            <person name="Drula E."/>
            <person name="Henrissat B."/>
            <person name="Hansel C."/>
            <person name="Singer S."/>
            <person name="Hutchinson M.I."/>
            <person name="de Vries R.P."/>
            <person name="Natvig D.O."/>
            <person name="Powell A.J."/>
            <person name="Tsang A."/>
            <person name="Grigoriev I.V."/>
        </authorList>
    </citation>
    <scope>NUCLEOTIDE SEQUENCE [LARGE SCALE GENOMIC DNA]</scope>
    <source>
        <strain evidence="2 3">ATCC 24622</strain>
    </source>
</reference>
<comment type="caution">
    <text evidence="2">The sequence shown here is derived from an EMBL/GenBank/DDBJ whole genome shotgun (WGS) entry which is preliminary data.</text>
</comment>
<feature type="compositionally biased region" description="Basic and acidic residues" evidence="1">
    <location>
        <begin position="141"/>
        <end position="154"/>
    </location>
</feature>
<dbReference type="InterPro" id="IPR036815">
    <property type="entry name" value="14-3-3_dom_sf"/>
</dbReference>
<dbReference type="Gene3D" id="1.20.190.20">
    <property type="entry name" value="14-3-3 domain"/>
    <property type="match status" value="1"/>
</dbReference>
<evidence type="ECO:0000313" key="3">
    <source>
        <dbReference type="Proteomes" id="UP001586593"/>
    </source>
</evidence>
<name>A0ABR3X1B3_9PEZI</name>
<evidence type="ECO:0000313" key="2">
    <source>
        <dbReference type="EMBL" id="KAL1869680.1"/>
    </source>
</evidence>
<dbReference type="Proteomes" id="UP001586593">
    <property type="component" value="Unassembled WGS sequence"/>
</dbReference>
<feature type="compositionally biased region" description="Gly residues" evidence="1">
    <location>
        <begin position="290"/>
        <end position="309"/>
    </location>
</feature>
<dbReference type="EMBL" id="JAZHXJ010000192">
    <property type="protein sequence ID" value="KAL1869680.1"/>
    <property type="molecule type" value="Genomic_DNA"/>
</dbReference>
<gene>
    <name evidence="2" type="ORF">VTK73DRAFT_3054</name>
</gene>
<feature type="region of interest" description="Disordered" evidence="1">
    <location>
        <begin position="283"/>
        <end position="322"/>
    </location>
</feature>
<accession>A0ABR3X1B3</accession>
<proteinExistence type="predicted"/>
<protein>
    <recommendedName>
        <fullName evidence="4">14-3-3 domain-containing protein</fullName>
    </recommendedName>
</protein>